<dbReference type="InterPro" id="IPR036388">
    <property type="entry name" value="WH-like_DNA-bd_sf"/>
</dbReference>
<evidence type="ECO:0000313" key="6">
    <source>
        <dbReference type="EMBL" id="KAA6129274.1"/>
    </source>
</evidence>
<keyword evidence="1" id="KW-0805">Transcription regulation</keyword>
<dbReference type="NCBIfam" id="TIGR03338">
    <property type="entry name" value="phnR_burk"/>
    <property type="match status" value="1"/>
</dbReference>
<dbReference type="Proteomes" id="UP000324324">
    <property type="component" value="Unassembled WGS sequence"/>
</dbReference>
<dbReference type="GO" id="GO:0003700">
    <property type="term" value="F:DNA-binding transcription factor activity"/>
    <property type="evidence" value="ECO:0007669"/>
    <property type="project" value="InterPro"/>
</dbReference>
<proteinExistence type="predicted"/>
<dbReference type="SMART" id="SM00345">
    <property type="entry name" value="HTH_GNTR"/>
    <property type="match status" value="1"/>
</dbReference>
<feature type="region of interest" description="Disordered" evidence="4">
    <location>
        <begin position="226"/>
        <end position="262"/>
    </location>
</feature>
<dbReference type="Pfam" id="PF07729">
    <property type="entry name" value="FCD"/>
    <property type="match status" value="1"/>
</dbReference>
<evidence type="ECO:0000256" key="1">
    <source>
        <dbReference type="ARBA" id="ARBA00023015"/>
    </source>
</evidence>
<dbReference type="Gene3D" id="1.10.10.10">
    <property type="entry name" value="Winged helix-like DNA-binding domain superfamily/Winged helix DNA-binding domain"/>
    <property type="match status" value="1"/>
</dbReference>
<evidence type="ECO:0000256" key="2">
    <source>
        <dbReference type="ARBA" id="ARBA00023125"/>
    </source>
</evidence>
<feature type="domain" description="HTH gntR-type" evidence="5">
    <location>
        <begin position="17"/>
        <end position="84"/>
    </location>
</feature>
<name>A0A5M8B8G5_9BURK</name>
<dbReference type="PANTHER" id="PTHR43537:SF5">
    <property type="entry name" value="UXU OPERON TRANSCRIPTIONAL REGULATOR"/>
    <property type="match status" value="1"/>
</dbReference>
<keyword evidence="2" id="KW-0238">DNA-binding</keyword>
<evidence type="ECO:0000256" key="3">
    <source>
        <dbReference type="ARBA" id="ARBA00023163"/>
    </source>
</evidence>
<dbReference type="RefSeq" id="WP_150082499.1">
    <property type="nucleotide sequence ID" value="NZ_VWRN01000019.1"/>
</dbReference>
<comment type="caution">
    <text evidence="6">The sequence shown here is derived from an EMBL/GenBank/DDBJ whole genome shotgun (WGS) entry which is preliminary data.</text>
</comment>
<feature type="compositionally biased region" description="Gly residues" evidence="4">
    <location>
        <begin position="229"/>
        <end position="247"/>
    </location>
</feature>
<evidence type="ECO:0000256" key="4">
    <source>
        <dbReference type="SAM" id="MobiDB-lite"/>
    </source>
</evidence>
<dbReference type="EMBL" id="VWRN01000019">
    <property type="protein sequence ID" value="KAA6129274.1"/>
    <property type="molecule type" value="Genomic_DNA"/>
</dbReference>
<keyword evidence="7" id="KW-1185">Reference proteome</keyword>
<dbReference type="InterPro" id="IPR017723">
    <property type="entry name" value="Tscrpt_reg_AEP_util-assoc"/>
</dbReference>
<evidence type="ECO:0000313" key="7">
    <source>
        <dbReference type="Proteomes" id="UP000324324"/>
    </source>
</evidence>
<dbReference type="GO" id="GO:0003677">
    <property type="term" value="F:DNA binding"/>
    <property type="evidence" value="ECO:0007669"/>
    <property type="project" value="UniProtKB-KW"/>
</dbReference>
<dbReference type="InterPro" id="IPR000524">
    <property type="entry name" value="Tscrpt_reg_HTH_GntR"/>
</dbReference>
<dbReference type="InterPro" id="IPR036390">
    <property type="entry name" value="WH_DNA-bd_sf"/>
</dbReference>
<organism evidence="6 7">
    <name type="scientific">Cupriavidus cauae</name>
    <dbReference type="NCBI Taxonomy" id="2608999"/>
    <lineage>
        <taxon>Bacteria</taxon>
        <taxon>Pseudomonadati</taxon>
        <taxon>Pseudomonadota</taxon>
        <taxon>Betaproteobacteria</taxon>
        <taxon>Burkholderiales</taxon>
        <taxon>Burkholderiaceae</taxon>
        <taxon>Cupriavidus</taxon>
    </lineage>
</organism>
<keyword evidence="3" id="KW-0804">Transcription</keyword>
<dbReference type="CDD" id="cd07377">
    <property type="entry name" value="WHTH_GntR"/>
    <property type="match status" value="1"/>
</dbReference>
<dbReference type="PANTHER" id="PTHR43537">
    <property type="entry name" value="TRANSCRIPTIONAL REGULATOR, GNTR FAMILY"/>
    <property type="match status" value="1"/>
</dbReference>
<accession>A0A5M8B8G5</accession>
<dbReference type="PROSITE" id="PS50949">
    <property type="entry name" value="HTH_GNTR"/>
    <property type="match status" value="1"/>
</dbReference>
<protein>
    <submittedName>
        <fullName evidence="6">Phosphonate utilization associated transcriptional regulator</fullName>
    </submittedName>
</protein>
<sequence length="262" mass="28359">MSRQAPLSSEIEILQSQSLTSLVQRELERRITAGELAPGDKLNEIELAGELNVSRGPVREAFRALEQTGLLRTEKNRGVFVRSVSLHEADEIYALRAVLDEYVGRQLAQRITPEALRELRAMIEALGAASAARDLDEYARLNFAFHDRMVELAGNGKLLETYRRLVKELTLYRREALSAAPTAMPTSTREHRDIVSAIASRDPELAGRLMREHVERGRARLHAAVQGHAGAGTGTDAGTGIDAGTGTGSDATSEAAAPPGAA</sequence>
<reference evidence="6 7" key="1">
    <citation type="submission" date="2019-09" db="EMBL/GenBank/DDBJ databases">
        <title>Isolation of a novel species in the genus Cupriavidus from patients with sepsis using whole genome sequencing.</title>
        <authorList>
            <person name="Kweon O.J."/>
            <person name="Lee M.-K."/>
        </authorList>
    </citation>
    <scope>NUCLEOTIDE SEQUENCE [LARGE SCALE GENOMIC DNA]</scope>
    <source>
        <strain evidence="6 7">MKL-01</strain>
    </source>
</reference>
<dbReference type="Pfam" id="PF00392">
    <property type="entry name" value="GntR"/>
    <property type="match status" value="1"/>
</dbReference>
<dbReference type="InterPro" id="IPR008920">
    <property type="entry name" value="TF_FadR/GntR_C"/>
</dbReference>
<dbReference type="InterPro" id="IPR011711">
    <property type="entry name" value="GntR_C"/>
</dbReference>
<feature type="compositionally biased region" description="Low complexity" evidence="4">
    <location>
        <begin position="248"/>
        <end position="262"/>
    </location>
</feature>
<dbReference type="SUPFAM" id="SSF48008">
    <property type="entry name" value="GntR ligand-binding domain-like"/>
    <property type="match status" value="1"/>
</dbReference>
<dbReference type="SUPFAM" id="SSF46785">
    <property type="entry name" value="Winged helix' DNA-binding domain"/>
    <property type="match status" value="1"/>
</dbReference>
<evidence type="ECO:0000259" key="5">
    <source>
        <dbReference type="PROSITE" id="PS50949"/>
    </source>
</evidence>
<dbReference type="Gene3D" id="1.20.120.530">
    <property type="entry name" value="GntR ligand-binding domain-like"/>
    <property type="match status" value="1"/>
</dbReference>
<gene>
    <name evidence="6" type="ORF">F1599_05890</name>
</gene>
<dbReference type="SMART" id="SM00895">
    <property type="entry name" value="FCD"/>
    <property type="match status" value="1"/>
</dbReference>
<dbReference type="AlphaFoldDB" id="A0A5M8B8G5"/>